<evidence type="ECO:0000313" key="1">
    <source>
        <dbReference type="EMBL" id="CUM90247.1"/>
    </source>
</evidence>
<name>A0A173SKD2_9FIRM</name>
<dbReference type="EMBL" id="CYXN01000005">
    <property type="protein sequence ID" value="CUM90247.1"/>
    <property type="molecule type" value="Genomic_DNA"/>
</dbReference>
<protein>
    <submittedName>
        <fullName evidence="1">Uncharacterized protein</fullName>
    </submittedName>
</protein>
<dbReference type="Proteomes" id="UP000095649">
    <property type="component" value="Unassembled WGS sequence"/>
</dbReference>
<organism evidence="1 2">
    <name type="scientific">Faecalibacterium prausnitzii</name>
    <dbReference type="NCBI Taxonomy" id="853"/>
    <lineage>
        <taxon>Bacteria</taxon>
        <taxon>Bacillati</taxon>
        <taxon>Bacillota</taxon>
        <taxon>Clostridia</taxon>
        <taxon>Eubacteriales</taxon>
        <taxon>Oscillospiraceae</taxon>
        <taxon>Faecalibacterium</taxon>
    </lineage>
</organism>
<gene>
    <name evidence="1" type="ORF">ERS852582_01067</name>
</gene>
<accession>A0A173SKD2</accession>
<proteinExistence type="predicted"/>
<evidence type="ECO:0000313" key="2">
    <source>
        <dbReference type="Proteomes" id="UP000095649"/>
    </source>
</evidence>
<sequence>MMEEDAQMSLLPDAVAATQMTMTDEEEIDLSEYEIVRPEFFAHIKEPALTVNVDKIGVNTACVRLMPDVEYVQILVNRKEKKLLLKPCDEIEITGYRWGKTKEGKRYPTQRTGELFVLTICELMDWNPDYRYKVLGKMVQANGTSLIAFDLTSSECFPKVVNRDGKKISSRQSIFAEQWSGKFGPTYSESRRSLEVKTFDNYTVITVNGKKTEVHPQAQSQQQGSMGDPL</sequence>
<dbReference type="OrthoDB" id="1955571at2"/>
<dbReference type="RefSeq" id="WP_055185649.1">
    <property type="nucleotide sequence ID" value="NZ_CYXN01000005.1"/>
</dbReference>
<dbReference type="AlphaFoldDB" id="A0A173SKD2"/>
<reference evidence="1 2" key="1">
    <citation type="submission" date="2015-09" db="EMBL/GenBank/DDBJ databases">
        <authorList>
            <consortium name="Pathogen Informatics"/>
        </authorList>
    </citation>
    <scope>NUCLEOTIDE SEQUENCE [LARGE SCALE GENOMIC DNA]</scope>
    <source>
        <strain evidence="1 2">2789STDY5834970</strain>
    </source>
</reference>